<dbReference type="Gene3D" id="3.20.20.210">
    <property type="match status" value="1"/>
</dbReference>
<evidence type="ECO:0000313" key="2">
    <source>
        <dbReference type="EMBL" id="AEF81299.1"/>
    </source>
</evidence>
<reference evidence="2 3" key="2">
    <citation type="journal article" date="2011" name="ISME J.">
        <title>RNA-seq reveals cooperative metabolic interactions between two termite-gut spirochete species in co-culture.</title>
        <authorList>
            <person name="Rosenthal A.Z."/>
            <person name="Matson E.G."/>
            <person name="Eldar A."/>
            <person name="Leadbetter J.R."/>
        </authorList>
    </citation>
    <scope>NUCLEOTIDE SEQUENCE [LARGE SCALE GENOMIC DNA]</scope>
    <source>
        <strain evidence="3">ATCC BAA-888 / DSM 13862 / ZAS-9</strain>
    </source>
</reference>
<dbReference type="AlphaFoldDB" id="F5Y6U6"/>
<evidence type="ECO:0000259" key="1">
    <source>
        <dbReference type="Pfam" id="PF01208"/>
    </source>
</evidence>
<dbReference type="eggNOG" id="COG0407">
    <property type="taxonomic scope" value="Bacteria"/>
</dbReference>
<dbReference type="GO" id="GO:0032259">
    <property type="term" value="P:methylation"/>
    <property type="evidence" value="ECO:0007669"/>
    <property type="project" value="UniProtKB-KW"/>
</dbReference>
<keyword evidence="2" id="KW-0489">Methyltransferase</keyword>
<keyword evidence="3" id="KW-1185">Reference proteome</keyword>
<dbReference type="GO" id="GO:0004853">
    <property type="term" value="F:uroporphyrinogen decarboxylase activity"/>
    <property type="evidence" value="ECO:0007669"/>
    <property type="project" value="InterPro"/>
</dbReference>
<protein>
    <submittedName>
        <fullName evidence="2">Putative methyltransferase CmuC</fullName>
    </submittedName>
</protein>
<dbReference type="KEGG" id="taz:TREAZ_3613"/>
<keyword evidence="2" id="KW-0808">Transferase</keyword>
<feature type="domain" description="Uroporphyrinogen decarboxylase (URO-D)" evidence="1">
    <location>
        <begin position="155"/>
        <end position="348"/>
    </location>
</feature>
<dbReference type="EMBL" id="CP001841">
    <property type="protein sequence ID" value="AEF81299.1"/>
    <property type="molecule type" value="Genomic_DNA"/>
</dbReference>
<dbReference type="InterPro" id="IPR052024">
    <property type="entry name" value="Methanogen_methyltrans"/>
</dbReference>
<dbReference type="RefSeq" id="WP_015711967.1">
    <property type="nucleotide sequence ID" value="NC_015577.1"/>
</dbReference>
<dbReference type="InParanoid" id="F5Y6U6"/>
<dbReference type="SUPFAM" id="SSF51726">
    <property type="entry name" value="UROD/MetE-like"/>
    <property type="match status" value="1"/>
</dbReference>
<proteinExistence type="predicted"/>
<dbReference type="STRING" id="545695.TREAZ_3613"/>
<dbReference type="GO" id="GO:0008168">
    <property type="term" value="F:methyltransferase activity"/>
    <property type="evidence" value="ECO:0007669"/>
    <property type="project" value="UniProtKB-KW"/>
</dbReference>
<evidence type="ECO:0000313" key="3">
    <source>
        <dbReference type="Proteomes" id="UP000009222"/>
    </source>
</evidence>
<dbReference type="HOGENOM" id="CLU_054162_0_0_12"/>
<dbReference type="OrthoDB" id="161361at2"/>
<organism evidence="2 3">
    <name type="scientific">Leadbettera azotonutricia (strain ATCC BAA-888 / DSM 13862 / ZAS-9)</name>
    <name type="common">Treponema azotonutricium</name>
    <dbReference type="NCBI Taxonomy" id="545695"/>
    <lineage>
        <taxon>Bacteria</taxon>
        <taxon>Pseudomonadati</taxon>
        <taxon>Spirochaetota</taxon>
        <taxon>Spirochaetia</taxon>
        <taxon>Spirochaetales</taxon>
        <taxon>Breznakiellaceae</taxon>
        <taxon>Leadbettera</taxon>
    </lineage>
</organism>
<dbReference type="Pfam" id="PF01208">
    <property type="entry name" value="URO-D"/>
    <property type="match status" value="1"/>
</dbReference>
<dbReference type="PANTHER" id="PTHR47099">
    <property type="entry name" value="METHYLCOBAMIDE:COM METHYLTRANSFERASE MTBA"/>
    <property type="match status" value="1"/>
</dbReference>
<dbReference type="GO" id="GO:0006779">
    <property type="term" value="P:porphyrin-containing compound biosynthetic process"/>
    <property type="evidence" value="ECO:0007669"/>
    <property type="project" value="InterPro"/>
</dbReference>
<reference evidence="3" key="1">
    <citation type="submission" date="2009-12" db="EMBL/GenBank/DDBJ databases">
        <title>Complete sequence of Treponema azotonutricium strain ZAS-9.</title>
        <authorList>
            <person name="Tetu S.G."/>
            <person name="Matson E."/>
            <person name="Ren Q."/>
            <person name="Seshadri R."/>
            <person name="Elbourne L."/>
            <person name="Hassan K.A."/>
            <person name="Durkin A."/>
            <person name="Radune D."/>
            <person name="Mohamoud Y."/>
            <person name="Shay R."/>
            <person name="Jin S."/>
            <person name="Zhang X."/>
            <person name="Lucey K."/>
            <person name="Ballor N.R."/>
            <person name="Ottesen E."/>
            <person name="Rosenthal R."/>
            <person name="Allen A."/>
            <person name="Leadbetter J.R."/>
            <person name="Paulsen I.T."/>
        </authorList>
    </citation>
    <scope>NUCLEOTIDE SEQUENCE [LARGE SCALE GENOMIC DNA]</scope>
    <source>
        <strain evidence="3">ATCC BAA-888 / DSM 13862 / ZAS-9</strain>
    </source>
</reference>
<dbReference type="Proteomes" id="UP000009222">
    <property type="component" value="Chromosome"/>
</dbReference>
<dbReference type="InterPro" id="IPR000257">
    <property type="entry name" value="Uroporphyrinogen_deCOase"/>
</dbReference>
<gene>
    <name evidence="2" type="ordered locus">TREAZ_3613</name>
</gene>
<accession>F5Y6U6</accession>
<dbReference type="InterPro" id="IPR038071">
    <property type="entry name" value="UROD/MetE-like_sf"/>
</dbReference>
<sequence>MTSHERIKRMFEHRDADRVPITDSPWQGTLARWKKEGMPADADWRDYFDVDKIETIGVDVSPRYEKKVIEETADYVISTTEYGITLKNFKVPDSTPEFLEYKVNTPERWAEAKARMTVSRDRIDWDFLKKNYPVWKSEGRWIEGLFWFGFDVLHSWMVGTETVLIAMLEEPEWFTDMVGTFLDNTIALYDMVWDEGYHFDSIFWYDDMGYKNRTFFSNDLYADLLQPLHKKAIDWAHNHGIKAHLHSCGDVMTRVPQLVDIGLDALNPIEIKAGMDLKALKRDYGSKLVFHGGANALLLDKMDQILPYIDEMVPIVKENGGYIFSSDHSIPNAVSLDNYRQIVEAVKRVGKY</sequence>
<name>F5Y6U6_LEAAZ</name>
<dbReference type="PANTHER" id="PTHR47099:SF1">
    <property type="entry name" value="METHYLCOBAMIDE:COM METHYLTRANSFERASE MTBA"/>
    <property type="match status" value="1"/>
</dbReference>